<accession>A0AA36HPK9</accession>
<comment type="caution">
    <text evidence="1">The sequence shown here is derived from an EMBL/GenBank/DDBJ whole genome shotgun (WGS) entry which is preliminary data.</text>
</comment>
<name>A0AA36HPK9_9DINO</name>
<dbReference type="AlphaFoldDB" id="A0AA36HPK9"/>
<evidence type="ECO:0000313" key="2">
    <source>
        <dbReference type="Proteomes" id="UP001178507"/>
    </source>
</evidence>
<keyword evidence="2" id="KW-1185">Reference proteome</keyword>
<organism evidence="1 2">
    <name type="scientific">Effrenium voratum</name>
    <dbReference type="NCBI Taxonomy" id="2562239"/>
    <lineage>
        <taxon>Eukaryota</taxon>
        <taxon>Sar</taxon>
        <taxon>Alveolata</taxon>
        <taxon>Dinophyceae</taxon>
        <taxon>Suessiales</taxon>
        <taxon>Symbiodiniaceae</taxon>
        <taxon>Effrenium</taxon>
    </lineage>
</organism>
<dbReference type="EMBL" id="CAUJNA010000164">
    <property type="protein sequence ID" value="CAJ1372927.1"/>
    <property type="molecule type" value="Genomic_DNA"/>
</dbReference>
<proteinExistence type="predicted"/>
<evidence type="ECO:0000313" key="1">
    <source>
        <dbReference type="EMBL" id="CAJ1372927.1"/>
    </source>
</evidence>
<protein>
    <submittedName>
        <fullName evidence="1">Uncharacterized protein</fullName>
    </submittedName>
</protein>
<sequence>MDGETIKLPITCLRFAKPVDGLPCLEDWMGCFESMFFGSVDLGREPLDVAVEVPPGASSINCEAAALDQVKGWTRSSVLALLLIAAAEYDLGDPSTMDKLQPLENALVWLVPSHISVNMDTAKQSYRNLCLSYRGSERQPPNSLQLALRFSQIIEMRDKQGVHNKLWTPEQRLQEVVDEFNETSGLQQKHRVDAERFRSLLNLISGSCEESRQVLRQHLNHHKWRESAFSVEQFKGSRWLVGATPKSTCPPDMKQALTVTPESQRMHFELIVHTFVEGGRKLRPSARSRTRAAPEVFDRHADYACIFATILTAARQLSTWTAEKEEQLYKLFLQKAYFTDIEAAIVAKLDSWRVSHLAVWADYVEPKVPTITISDSVDIGIAEDEAQAARFREVRAKLSSDMMAMAQWNARQEENRKRAHVISVLHEKSQVETGKKLLVSLSSRCLKVLSSSRCKTLRWKPPGWQTPTWSSGVSPLDVRLILYVDCTKFGVMTQKEVNDVADTVEKHLNYGAGGGIAVILPPLLSGSTSGGSLRQDWWSSDSFTLNLDLSELHRNRELPAAYLCFLGVQDHALPMKGTAHRAVKGVPTSGQDGVKANSLPGIDLLPNFKACLRGMSNALTSNLRFCASPLWQKQALAVKDFPFAIQEKDFIIPGDSLLHLNDQRRNLTDFQETAQWLGGVGVPKAIFKSLLGDDAKGRTKQVVAVIHMTSYDGCAELACLQLGLPVMGSTPVEANFQCASNAVRNQLLQAWKDNIQPMDKVAPRYRASPAQEEMPVSPERPTLEICQHQQGTLLLPRDIRQHFLQCPLWGPEWRDVLKDFDKAWSEKHGKALAEMTVTGTPGCTLMLLEDHALFVCAQEAVSIDSSMAFLAHGAGTWLLGDKATKLKAEHPEKGFECKWNSDEDLVVLEADGADSPPCTLRKALQTVEKGGLVDFTLRGHSVTRPPEVAQGHADDKFTIVATNDILWKANNVAIKSLKSHNVASTFTKAKLEKVLKLAPCLVFNPG</sequence>
<reference evidence="1" key="1">
    <citation type="submission" date="2023-08" db="EMBL/GenBank/DDBJ databases">
        <authorList>
            <person name="Chen Y."/>
            <person name="Shah S."/>
            <person name="Dougan E. K."/>
            <person name="Thang M."/>
            <person name="Chan C."/>
        </authorList>
    </citation>
    <scope>NUCLEOTIDE SEQUENCE</scope>
</reference>
<gene>
    <name evidence="1" type="ORF">EVOR1521_LOCUS2900</name>
</gene>
<dbReference type="Proteomes" id="UP001178507">
    <property type="component" value="Unassembled WGS sequence"/>
</dbReference>